<dbReference type="VEuPathDB" id="FungiDB:NECHADRAFT_87213"/>
<protein>
    <submittedName>
        <fullName evidence="2">Uncharacterized protein</fullName>
    </submittedName>
</protein>
<gene>
    <name evidence="2" type="ORF">NECHADRAFT_87213</name>
</gene>
<dbReference type="OrthoDB" id="5100048at2759"/>
<dbReference type="AlphaFoldDB" id="C7ZIP2"/>
<feature type="coiled-coil region" evidence="1">
    <location>
        <begin position="80"/>
        <end position="121"/>
    </location>
</feature>
<dbReference type="EMBL" id="GG698931">
    <property type="protein sequence ID" value="EEU36123.1"/>
    <property type="molecule type" value="Genomic_DNA"/>
</dbReference>
<reference evidence="2 3" key="1">
    <citation type="journal article" date="2009" name="PLoS Genet.">
        <title>The genome of Nectria haematococca: contribution of supernumerary chromosomes to gene expansion.</title>
        <authorList>
            <person name="Coleman J.J."/>
            <person name="Rounsley S.D."/>
            <person name="Rodriguez-Carres M."/>
            <person name="Kuo A."/>
            <person name="Wasmann C.C."/>
            <person name="Grimwood J."/>
            <person name="Schmutz J."/>
            <person name="Taga M."/>
            <person name="White G.J."/>
            <person name="Zhou S."/>
            <person name="Schwartz D.C."/>
            <person name="Freitag M."/>
            <person name="Ma L.J."/>
            <person name="Danchin E.G."/>
            <person name="Henrissat B."/>
            <person name="Coutinho P.M."/>
            <person name="Nelson D.R."/>
            <person name="Straney D."/>
            <person name="Napoli C.A."/>
            <person name="Barker B.M."/>
            <person name="Gribskov M."/>
            <person name="Rep M."/>
            <person name="Kroken S."/>
            <person name="Molnar I."/>
            <person name="Rensing C."/>
            <person name="Kennell J.C."/>
            <person name="Zamora J."/>
            <person name="Farman M.L."/>
            <person name="Selker E.U."/>
            <person name="Salamov A."/>
            <person name="Shapiro H."/>
            <person name="Pangilinan J."/>
            <person name="Lindquist E."/>
            <person name="Lamers C."/>
            <person name="Grigoriev I.V."/>
            <person name="Geiser D.M."/>
            <person name="Covert S.F."/>
            <person name="Temporini E."/>
            <person name="Vanetten H.D."/>
        </authorList>
    </citation>
    <scope>NUCLEOTIDE SEQUENCE [LARGE SCALE GENOMIC DNA]</scope>
    <source>
        <strain evidence="3">ATCC MYA-4622 / CBS 123669 / FGSC 9596 / NRRL 45880 / 77-13-4</strain>
    </source>
</reference>
<dbReference type="RefSeq" id="XP_003041836.1">
    <property type="nucleotide sequence ID" value="XM_003041790.1"/>
</dbReference>
<evidence type="ECO:0000313" key="3">
    <source>
        <dbReference type="Proteomes" id="UP000005206"/>
    </source>
</evidence>
<dbReference type="KEGG" id="nhe:NECHADRAFT_87213"/>
<name>C7ZIP2_FUSV7</name>
<keyword evidence="3" id="KW-1185">Reference proteome</keyword>
<dbReference type="InParanoid" id="C7ZIP2"/>
<accession>C7ZIP2</accession>
<dbReference type="Proteomes" id="UP000005206">
    <property type="component" value="Chromosome 12"/>
</dbReference>
<keyword evidence="1" id="KW-0175">Coiled coil</keyword>
<evidence type="ECO:0000313" key="2">
    <source>
        <dbReference type="EMBL" id="EEU36123.1"/>
    </source>
</evidence>
<sequence>MSTAIARPVTPETRRQEDDIIFSTPTTGADLELRMVLLIQRHDADPWEPSTPKCSADIEQQIIELKKRRDGFFDDLCVIMRKAGKRMDDQQAQIKEQQQIRDRLLAELADLEDESEQTDHVEETEPVQSLSVYERILLH</sequence>
<dbReference type="GeneID" id="9674226"/>
<evidence type="ECO:0000256" key="1">
    <source>
        <dbReference type="SAM" id="Coils"/>
    </source>
</evidence>
<dbReference type="HOGENOM" id="CLU_1845620_0_0_1"/>
<organism evidence="2 3">
    <name type="scientific">Fusarium vanettenii (strain ATCC MYA-4622 / CBS 123669 / FGSC 9596 / NRRL 45880 / 77-13-4)</name>
    <name type="common">Fusarium solani subsp. pisi</name>
    <dbReference type="NCBI Taxonomy" id="660122"/>
    <lineage>
        <taxon>Eukaryota</taxon>
        <taxon>Fungi</taxon>
        <taxon>Dikarya</taxon>
        <taxon>Ascomycota</taxon>
        <taxon>Pezizomycotina</taxon>
        <taxon>Sordariomycetes</taxon>
        <taxon>Hypocreomycetidae</taxon>
        <taxon>Hypocreales</taxon>
        <taxon>Nectriaceae</taxon>
        <taxon>Fusarium</taxon>
        <taxon>Fusarium solani species complex</taxon>
        <taxon>Fusarium vanettenii</taxon>
    </lineage>
</organism>
<proteinExistence type="predicted"/>